<dbReference type="Proteomes" id="UP000015106">
    <property type="component" value="Chromosome 4"/>
</dbReference>
<protein>
    <submittedName>
        <fullName evidence="2">Uncharacterized protein</fullName>
    </submittedName>
</protein>
<dbReference type="Gramene" id="TuG1812G0400001303.01.T01">
    <property type="protein sequence ID" value="TuG1812G0400001303.01.T01.cds409806"/>
    <property type="gene ID" value="TuG1812G0400001303.01"/>
</dbReference>
<dbReference type="AlphaFoldDB" id="A0A8R7Q3G7"/>
<proteinExistence type="predicted"/>
<sequence>MTATTSLHSEYATALRLNTPNSSTVPGTVMAASSGIAWLSTSSASCLTSPAATNRSASSVSATRTSASPRLGTAAPGSISASPTWAPRYDRLVWPPPA</sequence>
<feature type="compositionally biased region" description="Low complexity" evidence="1">
    <location>
        <begin position="51"/>
        <end position="70"/>
    </location>
</feature>
<reference evidence="2" key="2">
    <citation type="submission" date="2018-03" db="EMBL/GenBank/DDBJ databases">
        <title>The Triticum urartu genome reveals the dynamic nature of wheat genome evolution.</title>
        <authorList>
            <person name="Ling H."/>
            <person name="Ma B."/>
            <person name="Shi X."/>
            <person name="Liu H."/>
            <person name="Dong L."/>
            <person name="Sun H."/>
            <person name="Cao Y."/>
            <person name="Gao Q."/>
            <person name="Zheng S."/>
            <person name="Li Y."/>
            <person name="Yu Y."/>
            <person name="Du H."/>
            <person name="Qi M."/>
            <person name="Li Y."/>
            <person name="Yu H."/>
            <person name="Cui Y."/>
            <person name="Wang N."/>
            <person name="Chen C."/>
            <person name="Wu H."/>
            <person name="Zhao Y."/>
            <person name="Zhang J."/>
            <person name="Li Y."/>
            <person name="Zhou W."/>
            <person name="Zhang B."/>
            <person name="Hu W."/>
            <person name="Eijk M."/>
            <person name="Tang J."/>
            <person name="Witsenboer H."/>
            <person name="Zhao S."/>
            <person name="Li Z."/>
            <person name="Zhang A."/>
            <person name="Wang D."/>
            <person name="Liang C."/>
        </authorList>
    </citation>
    <scope>NUCLEOTIDE SEQUENCE [LARGE SCALE GENOMIC DNA]</scope>
    <source>
        <strain evidence="2">cv. G1812</strain>
    </source>
</reference>
<name>A0A8R7Q3G7_TRIUA</name>
<accession>A0A8R7Q3G7</accession>
<evidence type="ECO:0000256" key="1">
    <source>
        <dbReference type="SAM" id="MobiDB-lite"/>
    </source>
</evidence>
<keyword evidence="3" id="KW-1185">Reference proteome</keyword>
<dbReference type="EnsemblPlants" id="TuG1812G0400001303.01.T01">
    <property type="protein sequence ID" value="TuG1812G0400001303.01.T01.cds409806"/>
    <property type="gene ID" value="TuG1812G0400001303.01"/>
</dbReference>
<reference evidence="2" key="3">
    <citation type="submission" date="2022-06" db="UniProtKB">
        <authorList>
            <consortium name="EnsemblPlants"/>
        </authorList>
    </citation>
    <scope>IDENTIFICATION</scope>
</reference>
<feature type="region of interest" description="Disordered" evidence="1">
    <location>
        <begin position="50"/>
        <end position="84"/>
    </location>
</feature>
<evidence type="ECO:0000313" key="3">
    <source>
        <dbReference type="Proteomes" id="UP000015106"/>
    </source>
</evidence>
<evidence type="ECO:0000313" key="2">
    <source>
        <dbReference type="EnsemblPlants" id="TuG1812G0400001303.01.T01.cds409806"/>
    </source>
</evidence>
<organism evidence="2 3">
    <name type="scientific">Triticum urartu</name>
    <name type="common">Red wild einkorn</name>
    <name type="synonym">Crithodium urartu</name>
    <dbReference type="NCBI Taxonomy" id="4572"/>
    <lineage>
        <taxon>Eukaryota</taxon>
        <taxon>Viridiplantae</taxon>
        <taxon>Streptophyta</taxon>
        <taxon>Embryophyta</taxon>
        <taxon>Tracheophyta</taxon>
        <taxon>Spermatophyta</taxon>
        <taxon>Magnoliopsida</taxon>
        <taxon>Liliopsida</taxon>
        <taxon>Poales</taxon>
        <taxon>Poaceae</taxon>
        <taxon>BOP clade</taxon>
        <taxon>Pooideae</taxon>
        <taxon>Triticodae</taxon>
        <taxon>Triticeae</taxon>
        <taxon>Triticinae</taxon>
        <taxon>Triticum</taxon>
    </lineage>
</organism>
<reference evidence="3" key="1">
    <citation type="journal article" date="2013" name="Nature">
        <title>Draft genome of the wheat A-genome progenitor Triticum urartu.</title>
        <authorList>
            <person name="Ling H.Q."/>
            <person name="Zhao S."/>
            <person name="Liu D."/>
            <person name="Wang J."/>
            <person name="Sun H."/>
            <person name="Zhang C."/>
            <person name="Fan H."/>
            <person name="Li D."/>
            <person name="Dong L."/>
            <person name="Tao Y."/>
            <person name="Gao C."/>
            <person name="Wu H."/>
            <person name="Li Y."/>
            <person name="Cui Y."/>
            <person name="Guo X."/>
            <person name="Zheng S."/>
            <person name="Wang B."/>
            <person name="Yu K."/>
            <person name="Liang Q."/>
            <person name="Yang W."/>
            <person name="Lou X."/>
            <person name="Chen J."/>
            <person name="Feng M."/>
            <person name="Jian J."/>
            <person name="Zhang X."/>
            <person name="Luo G."/>
            <person name="Jiang Y."/>
            <person name="Liu J."/>
            <person name="Wang Z."/>
            <person name="Sha Y."/>
            <person name="Zhang B."/>
            <person name="Wu H."/>
            <person name="Tang D."/>
            <person name="Shen Q."/>
            <person name="Xue P."/>
            <person name="Zou S."/>
            <person name="Wang X."/>
            <person name="Liu X."/>
            <person name="Wang F."/>
            <person name="Yang Y."/>
            <person name="An X."/>
            <person name="Dong Z."/>
            <person name="Zhang K."/>
            <person name="Zhang X."/>
            <person name="Luo M.C."/>
            <person name="Dvorak J."/>
            <person name="Tong Y."/>
            <person name="Wang J."/>
            <person name="Yang H."/>
            <person name="Li Z."/>
            <person name="Wang D."/>
            <person name="Zhang A."/>
            <person name="Wang J."/>
        </authorList>
    </citation>
    <scope>NUCLEOTIDE SEQUENCE</scope>
    <source>
        <strain evidence="3">cv. G1812</strain>
    </source>
</reference>